<keyword evidence="2" id="KW-0472">Membrane</keyword>
<evidence type="ECO:0000313" key="4">
    <source>
        <dbReference type="Proteomes" id="UP000275385"/>
    </source>
</evidence>
<feature type="transmembrane region" description="Helical" evidence="2">
    <location>
        <begin position="54"/>
        <end position="73"/>
    </location>
</feature>
<dbReference type="EMBL" id="QVQW01000129">
    <property type="protein sequence ID" value="RKU39970.1"/>
    <property type="molecule type" value="Genomic_DNA"/>
</dbReference>
<dbReference type="AlphaFoldDB" id="A0A420XWP2"/>
<evidence type="ECO:0000256" key="2">
    <source>
        <dbReference type="SAM" id="Phobius"/>
    </source>
</evidence>
<reference evidence="3 4" key="1">
    <citation type="submission" date="2018-08" db="EMBL/GenBank/DDBJ databases">
        <title>Draft genome of the lignicolous fungus Coniochaeta pulveracea.</title>
        <authorList>
            <person name="Borstlap C.J."/>
            <person name="De Witt R.N."/>
            <person name="Botha A."/>
            <person name="Volschenk H."/>
        </authorList>
    </citation>
    <scope>NUCLEOTIDE SEQUENCE [LARGE SCALE GENOMIC DNA]</scope>
    <source>
        <strain evidence="3 4">CAB683</strain>
    </source>
</reference>
<accession>A0A420XWP2</accession>
<keyword evidence="4" id="KW-1185">Reference proteome</keyword>
<feature type="transmembrane region" description="Helical" evidence="2">
    <location>
        <begin position="21"/>
        <end position="42"/>
    </location>
</feature>
<keyword evidence="2" id="KW-1133">Transmembrane helix</keyword>
<sequence length="476" mass="53895">MSSTTPTKRRWTTLRIIRLATNIFIPIIVVVLFAVYNLYIYNYTFRYKLPVPKSAVIANVTLILTFLFIARVTDMVLDFSQDMSNAGLGDAALESGQVEDVAGRLWEHLEPHFTEMRKTDHALSGPHQPWASREDPGSHRANVDSPVSPPWPPRSNFIITNPDEESVSSTRAKAEEAARSRVQPGRDLSSHPKKPPRYPVVPVKTYIPFRPPKSRTPTPPRRPDPDSTHAPRFYGSYAPEQNTRSPYFEGYNGHSGADAATRSRYQQPNPLAESQPPDSHYPSKGAKSFADIVPPDQLRDHYDEENHDIQAFLACLPPLETPDSSLKDRKRAYPWKEPDYHKAHLDDKAYQQAKFEKSMRDRYKPRGTEVSKVRLVPEDGGGRELSESHLGLRVTPIKVPDRHGRAVEDEGRLDVAPDKRQDSVPIPMGYSKDGAYDRPRVAEVSPRTRVPGANDRAQKDRRTAEFDTFVKRCLSM</sequence>
<name>A0A420XWP2_9PEZI</name>
<keyword evidence="2" id="KW-0812">Transmembrane</keyword>
<organism evidence="3 4">
    <name type="scientific">Coniochaeta pulveracea</name>
    <dbReference type="NCBI Taxonomy" id="177199"/>
    <lineage>
        <taxon>Eukaryota</taxon>
        <taxon>Fungi</taxon>
        <taxon>Dikarya</taxon>
        <taxon>Ascomycota</taxon>
        <taxon>Pezizomycotina</taxon>
        <taxon>Sordariomycetes</taxon>
        <taxon>Sordariomycetidae</taxon>
        <taxon>Coniochaetales</taxon>
        <taxon>Coniochaetaceae</taxon>
        <taxon>Coniochaeta</taxon>
    </lineage>
</organism>
<feature type="region of interest" description="Disordered" evidence="1">
    <location>
        <begin position="118"/>
        <end position="291"/>
    </location>
</feature>
<gene>
    <name evidence="3" type="ORF">DL546_000701</name>
</gene>
<proteinExistence type="predicted"/>
<evidence type="ECO:0000256" key="1">
    <source>
        <dbReference type="SAM" id="MobiDB-lite"/>
    </source>
</evidence>
<feature type="region of interest" description="Disordered" evidence="1">
    <location>
        <begin position="415"/>
        <end position="461"/>
    </location>
</feature>
<feature type="compositionally biased region" description="Basic and acidic residues" evidence="1">
    <location>
        <begin position="132"/>
        <end position="142"/>
    </location>
</feature>
<dbReference type="Proteomes" id="UP000275385">
    <property type="component" value="Unassembled WGS sequence"/>
</dbReference>
<evidence type="ECO:0000313" key="3">
    <source>
        <dbReference type="EMBL" id="RKU39970.1"/>
    </source>
</evidence>
<protein>
    <submittedName>
        <fullName evidence="3">Uncharacterized protein</fullName>
    </submittedName>
</protein>
<comment type="caution">
    <text evidence="3">The sequence shown here is derived from an EMBL/GenBank/DDBJ whole genome shotgun (WGS) entry which is preliminary data.</text>
</comment>